<sequence>MKKNIAPFAFIAIGFTEPVEVTFCRGIVV</sequence>
<name>A0A6C2UK40_9BACT</name>
<dbReference type="Proteomes" id="UP000346198">
    <property type="component" value="Unassembled WGS sequence"/>
</dbReference>
<organism evidence="1 2">
    <name type="scientific">Pontiella sulfatireligans</name>
    <dbReference type="NCBI Taxonomy" id="2750658"/>
    <lineage>
        <taxon>Bacteria</taxon>
        <taxon>Pseudomonadati</taxon>
        <taxon>Kiritimatiellota</taxon>
        <taxon>Kiritimatiellia</taxon>
        <taxon>Kiritimatiellales</taxon>
        <taxon>Pontiellaceae</taxon>
        <taxon>Pontiella</taxon>
    </lineage>
</organism>
<gene>
    <name evidence="1" type="ORF">SCARR_02391</name>
</gene>
<proteinExistence type="predicted"/>
<dbReference type="EMBL" id="CAAHFH010000001">
    <property type="protein sequence ID" value="VGO20329.1"/>
    <property type="molecule type" value="Genomic_DNA"/>
</dbReference>
<protein>
    <submittedName>
        <fullName evidence="1">Uncharacterized protein</fullName>
    </submittedName>
</protein>
<reference evidence="1 2" key="1">
    <citation type="submission" date="2019-04" db="EMBL/GenBank/DDBJ databases">
        <authorList>
            <person name="Van Vliet M D."/>
        </authorList>
    </citation>
    <scope>NUCLEOTIDE SEQUENCE [LARGE SCALE GENOMIC DNA]</scope>
    <source>
        <strain evidence="1 2">F21</strain>
    </source>
</reference>
<keyword evidence="2" id="KW-1185">Reference proteome</keyword>
<accession>A0A6C2UK40</accession>
<evidence type="ECO:0000313" key="1">
    <source>
        <dbReference type="EMBL" id="VGO20329.1"/>
    </source>
</evidence>
<evidence type="ECO:0000313" key="2">
    <source>
        <dbReference type="Proteomes" id="UP000346198"/>
    </source>
</evidence>
<dbReference type="AlphaFoldDB" id="A0A6C2UK40"/>